<dbReference type="InterPro" id="IPR010265">
    <property type="entry name" value="Phage_lambda_TipM"/>
</dbReference>
<keyword evidence="2" id="KW-1185">Reference proteome</keyword>
<proteinExistence type="predicted"/>
<comment type="caution">
    <text evidence="1">The sequence shown here is derived from an EMBL/GenBank/DDBJ whole genome shotgun (WGS) entry which is preliminary data.</text>
</comment>
<sequence length="107" mass="12577">MNTFAWIPDKGVDREPDLALKEVQFGEGVVQVQQKFLAAPKHKFNLTFIRESSVINEIYDFLLKQRGKRFVWKCYDGTTYVVRCKTIKRTETGIVDTLTCEFKEEYM</sequence>
<evidence type="ECO:0000313" key="1">
    <source>
        <dbReference type="EMBL" id="MRN38614.1"/>
    </source>
</evidence>
<accession>A0A7X2KZ26</accession>
<name>A0A7X2KZ26_9NEIS</name>
<dbReference type="EMBL" id="WJXO01000001">
    <property type="protein sequence ID" value="MRN38614.1"/>
    <property type="molecule type" value="Genomic_DNA"/>
</dbReference>
<dbReference type="Proteomes" id="UP000486297">
    <property type="component" value="Unassembled WGS sequence"/>
</dbReference>
<dbReference type="Pfam" id="PF05939">
    <property type="entry name" value="Phage_min_tail"/>
    <property type="match status" value="1"/>
</dbReference>
<gene>
    <name evidence="1" type="ORF">GJU80_09035</name>
</gene>
<protein>
    <recommendedName>
        <fullName evidence="3">Phage tail protein</fullName>
    </recommendedName>
</protein>
<evidence type="ECO:0000313" key="2">
    <source>
        <dbReference type="Proteomes" id="UP000486297"/>
    </source>
</evidence>
<evidence type="ECO:0008006" key="3">
    <source>
        <dbReference type="Google" id="ProtNLM"/>
    </source>
</evidence>
<organism evidence="1 2">
    <name type="scientific">Neisseria brasiliensis</name>
    <dbReference type="NCBI Taxonomy" id="2666100"/>
    <lineage>
        <taxon>Bacteria</taxon>
        <taxon>Pseudomonadati</taxon>
        <taxon>Pseudomonadota</taxon>
        <taxon>Betaproteobacteria</taxon>
        <taxon>Neisseriales</taxon>
        <taxon>Neisseriaceae</taxon>
        <taxon>Neisseria</taxon>
    </lineage>
</organism>
<reference evidence="1" key="1">
    <citation type="journal article" name="Emerg. Infect. Dis.">
        <title>Two cases of a newly characterized neisseria species.</title>
        <authorList>
            <person name="Mustapha M."/>
            <person name="Lemos A.P.S."/>
            <person name="Harrison L.H."/>
            <person name="Vantyne D."/>
            <person name="Sacchi C.T."/>
        </authorList>
    </citation>
    <scope>NUCLEOTIDE SEQUENCE</scope>
    <source>
        <strain evidence="1">N.95.16</strain>
    </source>
</reference>
<dbReference type="AlphaFoldDB" id="A0A7X2KZ26"/>
<dbReference type="RefSeq" id="WP_095502770.1">
    <property type="nucleotide sequence ID" value="NZ_WJXO01000001.1"/>
</dbReference>